<dbReference type="InterPro" id="IPR008978">
    <property type="entry name" value="HSP20-like_chaperone"/>
</dbReference>
<dbReference type="InterPro" id="IPR002068">
    <property type="entry name" value="A-crystallin/Hsp20_dom"/>
</dbReference>
<feature type="compositionally biased region" description="Low complexity" evidence="11">
    <location>
        <begin position="20"/>
        <end position="35"/>
    </location>
</feature>
<comment type="subcellular location">
    <subcellularLocation>
        <location evidence="2">Cytoplasm</location>
    </subcellularLocation>
    <subcellularLocation>
        <location evidence="1">Nucleus</location>
    </subcellularLocation>
</comment>
<organism evidence="13 14">
    <name type="scientific">Xenoophorus captivus</name>
    <dbReference type="NCBI Taxonomy" id="1517983"/>
    <lineage>
        <taxon>Eukaryota</taxon>
        <taxon>Metazoa</taxon>
        <taxon>Chordata</taxon>
        <taxon>Craniata</taxon>
        <taxon>Vertebrata</taxon>
        <taxon>Euteleostomi</taxon>
        <taxon>Actinopterygii</taxon>
        <taxon>Neopterygii</taxon>
        <taxon>Teleostei</taxon>
        <taxon>Neoteleostei</taxon>
        <taxon>Acanthomorphata</taxon>
        <taxon>Ovalentaria</taxon>
        <taxon>Atherinomorphae</taxon>
        <taxon>Cyprinodontiformes</taxon>
        <taxon>Goodeidae</taxon>
        <taxon>Xenoophorus</taxon>
    </lineage>
</organism>
<dbReference type="PRINTS" id="PR00299">
    <property type="entry name" value="ACRYSTALLIN"/>
</dbReference>
<sequence>MLTMPNCIHTQSVAAKSPEPKQTPQATPKTPQPFAAWPSRSWPVTAWTPSLRTPLCYTSCLIFLEKPVELWMPLRDTGRGVYKELSAVEQGTKHCGNILHSQLLFRPSCSSISAPTPISDLLDSEHCRRAMGSIYPTRLFDQFFGEGIFDYDFFPYTSSTISPYYRHSLFRNLLDSSNSGISEVRSDRDKFTVYLDVKHFSPDELSVKVTDDYLEIQGKHGERQDDHGYISREFHRRYRLPSAIDQLAITCTLSADGLLTLTGPKVSGGSESGRGERSIPVSRDDKTNAASSS</sequence>
<evidence type="ECO:0000259" key="12">
    <source>
        <dbReference type="PROSITE" id="PS01031"/>
    </source>
</evidence>
<keyword evidence="14" id="KW-1185">Reference proteome</keyword>
<dbReference type="PROSITE" id="PS01031">
    <property type="entry name" value="SHSP"/>
    <property type="match status" value="1"/>
</dbReference>
<dbReference type="EMBL" id="JAHRIN010001161">
    <property type="protein sequence ID" value="MEQ2191722.1"/>
    <property type="molecule type" value="Genomic_DNA"/>
</dbReference>
<comment type="caution">
    <text evidence="13">The sequence shown here is derived from an EMBL/GenBank/DDBJ whole genome shotgun (WGS) entry which is preliminary data.</text>
</comment>
<dbReference type="Gene3D" id="2.60.40.790">
    <property type="match status" value="1"/>
</dbReference>
<dbReference type="SUPFAM" id="SSF49764">
    <property type="entry name" value="HSP20-like chaperones"/>
    <property type="match status" value="1"/>
</dbReference>
<feature type="compositionally biased region" description="Basic and acidic residues" evidence="11">
    <location>
        <begin position="273"/>
        <end position="287"/>
    </location>
</feature>
<reference evidence="13 14" key="1">
    <citation type="submission" date="2021-06" db="EMBL/GenBank/DDBJ databases">
        <authorList>
            <person name="Palmer J.M."/>
        </authorList>
    </citation>
    <scope>NUCLEOTIDE SEQUENCE [LARGE SCALE GENOMIC DNA]</scope>
    <source>
        <strain evidence="13 14">XC_2019</strain>
        <tissue evidence="13">Muscle</tissue>
    </source>
</reference>
<feature type="region of interest" description="Disordered" evidence="11">
    <location>
        <begin position="12"/>
        <end position="35"/>
    </location>
</feature>
<evidence type="ECO:0000256" key="4">
    <source>
        <dbReference type="ARBA" id="ARBA00022490"/>
    </source>
</evidence>
<proteinExistence type="inferred from homology"/>
<evidence type="ECO:0000256" key="6">
    <source>
        <dbReference type="ARBA" id="ARBA00022723"/>
    </source>
</evidence>
<dbReference type="Proteomes" id="UP001434883">
    <property type="component" value="Unassembled WGS sequence"/>
</dbReference>
<evidence type="ECO:0000256" key="1">
    <source>
        <dbReference type="ARBA" id="ARBA00004123"/>
    </source>
</evidence>
<evidence type="ECO:0000256" key="5">
    <source>
        <dbReference type="ARBA" id="ARBA00022613"/>
    </source>
</evidence>
<gene>
    <name evidence="13" type="ORF">XENOCAPTIV_001691</name>
</gene>
<keyword evidence="6" id="KW-0479">Metal-binding</keyword>
<accession>A0ABV0Q8C5</accession>
<evidence type="ECO:0000256" key="11">
    <source>
        <dbReference type="SAM" id="MobiDB-lite"/>
    </source>
</evidence>
<evidence type="ECO:0000313" key="14">
    <source>
        <dbReference type="Proteomes" id="UP001434883"/>
    </source>
</evidence>
<keyword evidence="7" id="KW-0862">Zinc</keyword>
<keyword evidence="4" id="KW-0963">Cytoplasm</keyword>
<comment type="similarity">
    <text evidence="9 10">Belongs to the small heat shock protein (HSP20) family.</text>
</comment>
<dbReference type="InterPro" id="IPR001436">
    <property type="entry name" value="Alpha-crystallin/sHSP_animal"/>
</dbReference>
<evidence type="ECO:0000256" key="8">
    <source>
        <dbReference type="ARBA" id="ARBA00023242"/>
    </source>
</evidence>
<protein>
    <recommendedName>
        <fullName evidence="3">Alpha-crystallin A chain</fullName>
    </recommendedName>
</protein>
<keyword evidence="8" id="KW-0539">Nucleus</keyword>
<dbReference type="Pfam" id="PF00011">
    <property type="entry name" value="HSP20"/>
    <property type="match status" value="1"/>
</dbReference>
<dbReference type="InterPro" id="IPR003090">
    <property type="entry name" value="Alpha-crystallin_N"/>
</dbReference>
<feature type="region of interest" description="Disordered" evidence="11">
    <location>
        <begin position="262"/>
        <end position="293"/>
    </location>
</feature>
<evidence type="ECO:0000313" key="13">
    <source>
        <dbReference type="EMBL" id="MEQ2191722.1"/>
    </source>
</evidence>
<evidence type="ECO:0000256" key="10">
    <source>
        <dbReference type="RuleBase" id="RU003616"/>
    </source>
</evidence>
<name>A0ABV0Q8C5_9TELE</name>
<evidence type="ECO:0000256" key="9">
    <source>
        <dbReference type="PROSITE-ProRule" id="PRU00285"/>
    </source>
</evidence>
<dbReference type="PANTHER" id="PTHR45640">
    <property type="entry name" value="HEAT SHOCK PROTEIN HSP-12.2-RELATED"/>
    <property type="match status" value="1"/>
</dbReference>
<feature type="domain" description="SHSP" evidence="12">
    <location>
        <begin position="172"/>
        <end position="284"/>
    </location>
</feature>
<evidence type="ECO:0000256" key="3">
    <source>
        <dbReference type="ARBA" id="ARBA00018827"/>
    </source>
</evidence>
<evidence type="ECO:0000256" key="7">
    <source>
        <dbReference type="ARBA" id="ARBA00022833"/>
    </source>
</evidence>
<dbReference type="PANTHER" id="PTHR45640:SF14">
    <property type="entry name" value="ALPHA-CRYSTALLIN A CHAIN"/>
    <property type="match status" value="1"/>
</dbReference>
<keyword evidence="5" id="KW-0273">Eye lens protein</keyword>
<dbReference type="Pfam" id="PF00525">
    <property type="entry name" value="Crystallin"/>
    <property type="match status" value="1"/>
</dbReference>
<evidence type="ECO:0000256" key="2">
    <source>
        <dbReference type="ARBA" id="ARBA00004496"/>
    </source>
</evidence>